<comment type="caution">
    <text evidence="3">The sequence shown here is derived from an EMBL/GenBank/DDBJ whole genome shotgun (WGS) entry which is preliminary data.</text>
</comment>
<feature type="compositionally biased region" description="Low complexity" evidence="1">
    <location>
        <begin position="80"/>
        <end position="101"/>
    </location>
</feature>
<name>A0AB73B8T1_CORFL</name>
<dbReference type="GeneID" id="82880620"/>
<feature type="compositionally biased region" description="Pro residues" evidence="1">
    <location>
        <begin position="115"/>
        <end position="127"/>
    </location>
</feature>
<reference evidence="3 4" key="1">
    <citation type="submission" date="2019-06" db="EMBL/GenBank/DDBJ databases">
        <title>Whole genome shotgun sequence of Corynebacterium flavescens NBRC 14136.</title>
        <authorList>
            <person name="Hosoyama A."/>
            <person name="Uohara A."/>
            <person name="Ohji S."/>
            <person name="Ichikawa N."/>
        </authorList>
    </citation>
    <scope>NUCLEOTIDE SEQUENCE [LARGE SCALE GENOMIC DNA]</scope>
    <source>
        <strain evidence="3 4">NBRC 14136</strain>
    </source>
</reference>
<dbReference type="Proteomes" id="UP000315353">
    <property type="component" value="Unassembled WGS sequence"/>
</dbReference>
<proteinExistence type="predicted"/>
<evidence type="ECO:0000256" key="2">
    <source>
        <dbReference type="SAM" id="Phobius"/>
    </source>
</evidence>
<feature type="transmembrane region" description="Helical" evidence="2">
    <location>
        <begin position="33"/>
        <end position="55"/>
    </location>
</feature>
<dbReference type="AlphaFoldDB" id="A0AB73B8T1"/>
<evidence type="ECO:0000256" key="1">
    <source>
        <dbReference type="SAM" id="MobiDB-lite"/>
    </source>
</evidence>
<accession>A0AB73B8T1</accession>
<keyword evidence="2" id="KW-0472">Membrane</keyword>
<gene>
    <name evidence="3" type="ORF">CFL01nite_17320</name>
</gene>
<sequence length="216" mass="21589">MSTPHNFAPDYSVAEAAAWTGEPAGNKRSSLPIIVGVVGAVVVLVAAIVVFALNWGSGLTSSPRAEQIAMTQSESGAQIARGTSAPASAATASSAGASTAAQEKETETVTVEKPAPAPAPVPAPAPAPVQGSPAPAAGGVSWNDYTQYSARTSNTSAGFAQNVYQAFMQSYVSTGSRYVTVSAYSPATGGNYTMSCGGSVSRVICSGGDNASVSIY</sequence>
<feature type="region of interest" description="Disordered" evidence="1">
    <location>
        <begin position="72"/>
        <end position="135"/>
    </location>
</feature>
<keyword evidence="2" id="KW-0812">Transmembrane</keyword>
<evidence type="ECO:0008006" key="5">
    <source>
        <dbReference type="Google" id="ProtNLM"/>
    </source>
</evidence>
<evidence type="ECO:0000313" key="3">
    <source>
        <dbReference type="EMBL" id="GEB98237.1"/>
    </source>
</evidence>
<organism evidence="3 4">
    <name type="scientific">Corynebacterium flavescens</name>
    <dbReference type="NCBI Taxonomy" id="28028"/>
    <lineage>
        <taxon>Bacteria</taxon>
        <taxon>Bacillati</taxon>
        <taxon>Actinomycetota</taxon>
        <taxon>Actinomycetes</taxon>
        <taxon>Mycobacteriales</taxon>
        <taxon>Corynebacteriaceae</taxon>
        <taxon>Corynebacterium</taxon>
    </lineage>
</organism>
<keyword evidence="2" id="KW-1133">Transmembrane helix</keyword>
<evidence type="ECO:0000313" key="4">
    <source>
        <dbReference type="Proteomes" id="UP000315353"/>
    </source>
</evidence>
<protein>
    <recommendedName>
        <fullName evidence="5">Serine protease</fullName>
    </recommendedName>
</protein>
<dbReference type="RefSeq" id="WP_075730042.1">
    <property type="nucleotide sequence ID" value="NZ_BJNB01000028.1"/>
</dbReference>
<dbReference type="EMBL" id="BJNB01000028">
    <property type="protein sequence ID" value="GEB98237.1"/>
    <property type="molecule type" value="Genomic_DNA"/>
</dbReference>